<dbReference type="InterPro" id="IPR013424">
    <property type="entry name" value="Ice-binding_C"/>
</dbReference>
<sequence length="195" mass="20082">MKKQLHRLAATAAFVLATLGAQAAPVVVDVSGAQSINLLGEAGNTVWLIDIGAHSRLNGLDWNVTLEAFAPSLLSEMQVSFGSASGLDLLTLAPDIADGLSGAGRYAGSQDLAPLGVTVGADGLLRIEFSDEFKDFAVGTAEGHWLNGTLTFDVTAAAVPEPASAALVALGVGVVGWQLRRTRRGLPHTTRAPGK</sequence>
<comment type="caution">
    <text evidence="3">The sequence shown here is derived from an EMBL/GenBank/DDBJ whole genome shotgun (WGS) entry which is preliminary data.</text>
</comment>
<dbReference type="Proteomes" id="UP001606300">
    <property type="component" value="Unassembled WGS sequence"/>
</dbReference>
<keyword evidence="4" id="KW-1185">Reference proteome</keyword>
<gene>
    <name evidence="3" type="ORF">ACG02S_23905</name>
</gene>
<dbReference type="NCBIfam" id="TIGR02595">
    <property type="entry name" value="PEP_CTERM"/>
    <property type="match status" value="1"/>
</dbReference>
<evidence type="ECO:0000313" key="4">
    <source>
        <dbReference type="Proteomes" id="UP001606300"/>
    </source>
</evidence>
<proteinExistence type="predicted"/>
<protein>
    <submittedName>
        <fullName evidence="3">PEP-CTERM sorting domain-containing protein</fullName>
    </submittedName>
</protein>
<evidence type="ECO:0000256" key="1">
    <source>
        <dbReference type="SAM" id="SignalP"/>
    </source>
</evidence>
<dbReference type="Pfam" id="PF07589">
    <property type="entry name" value="PEP-CTERM"/>
    <property type="match status" value="1"/>
</dbReference>
<feature type="chain" id="PRO_5046323715" evidence="1">
    <location>
        <begin position="24"/>
        <end position="195"/>
    </location>
</feature>
<accession>A0ABW7EWG7</accession>
<keyword evidence="1" id="KW-0732">Signal</keyword>
<evidence type="ECO:0000313" key="3">
    <source>
        <dbReference type="EMBL" id="MFG6416948.1"/>
    </source>
</evidence>
<feature type="domain" description="Ice-binding protein C-terminal" evidence="2">
    <location>
        <begin position="158"/>
        <end position="181"/>
    </location>
</feature>
<organism evidence="3 4">
    <name type="scientific">Pelomonas dachongensis</name>
    <dbReference type="NCBI Taxonomy" id="3299029"/>
    <lineage>
        <taxon>Bacteria</taxon>
        <taxon>Pseudomonadati</taxon>
        <taxon>Pseudomonadota</taxon>
        <taxon>Betaproteobacteria</taxon>
        <taxon>Burkholderiales</taxon>
        <taxon>Sphaerotilaceae</taxon>
        <taxon>Roseateles</taxon>
    </lineage>
</organism>
<dbReference type="EMBL" id="JBIGHY010000013">
    <property type="protein sequence ID" value="MFG6416948.1"/>
    <property type="molecule type" value="Genomic_DNA"/>
</dbReference>
<reference evidence="3 4" key="1">
    <citation type="submission" date="2024-09" db="EMBL/GenBank/DDBJ databases">
        <title>Novel species of the genus Pelomonas and Roseateles isolated from streams.</title>
        <authorList>
            <person name="Lu H."/>
        </authorList>
    </citation>
    <scope>NUCLEOTIDE SEQUENCE [LARGE SCALE GENOMIC DNA]</scope>
    <source>
        <strain evidence="3 4">DC23W</strain>
    </source>
</reference>
<feature type="signal peptide" evidence="1">
    <location>
        <begin position="1"/>
        <end position="23"/>
    </location>
</feature>
<name>A0ABW7EWG7_9BURK</name>
<evidence type="ECO:0000259" key="2">
    <source>
        <dbReference type="Pfam" id="PF07589"/>
    </source>
</evidence>
<dbReference type="RefSeq" id="WP_394473008.1">
    <property type="nucleotide sequence ID" value="NZ_JBIGHY010000013.1"/>
</dbReference>